<reference evidence="2" key="1">
    <citation type="journal article" date="2015" name="Nature">
        <title>Complex archaea that bridge the gap between prokaryotes and eukaryotes.</title>
        <authorList>
            <person name="Spang A."/>
            <person name="Saw J.H."/>
            <person name="Jorgensen S.L."/>
            <person name="Zaremba-Niedzwiedzka K."/>
            <person name="Martijn J."/>
            <person name="Lind A.E."/>
            <person name="van Eijk R."/>
            <person name="Schleper C."/>
            <person name="Guy L."/>
            <person name="Ettema T.J."/>
        </authorList>
    </citation>
    <scope>NUCLEOTIDE SEQUENCE</scope>
</reference>
<comment type="caution">
    <text evidence="2">The sequence shown here is derived from an EMBL/GenBank/DDBJ whole genome shotgun (WGS) entry which is preliminary data.</text>
</comment>
<protein>
    <submittedName>
        <fullName evidence="2">Uncharacterized protein</fullName>
    </submittedName>
</protein>
<dbReference type="AlphaFoldDB" id="A0A0F9V5Z1"/>
<evidence type="ECO:0000256" key="1">
    <source>
        <dbReference type="SAM" id="MobiDB-lite"/>
    </source>
</evidence>
<feature type="compositionally biased region" description="Basic residues" evidence="1">
    <location>
        <begin position="36"/>
        <end position="47"/>
    </location>
</feature>
<proteinExistence type="predicted"/>
<feature type="region of interest" description="Disordered" evidence="1">
    <location>
        <begin position="28"/>
        <end position="47"/>
    </location>
</feature>
<organism evidence="2">
    <name type="scientific">marine sediment metagenome</name>
    <dbReference type="NCBI Taxonomy" id="412755"/>
    <lineage>
        <taxon>unclassified sequences</taxon>
        <taxon>metagenomes</taxon>
        <taxon>ecological metagenomes</taxon>
    </lineage>
</organism>
<accession>A0A0F9V5Z1</accession>
<evidence type="ECO:0000313" key="2">
    <source>
        <dbReference type="EMBL" id="KKN68946.1"/>
    </source>
</evidence>
<dbReference type="EMBL" id="LAZR01000436">
    <property type="protein sequence ID" value="KKN68946.1"/>
    <property type="molecule type" value="Genomic_DNA"/>
</dbReference>
<name>A0A0F9V5Z1_9ZZZZ</name>
<gene>
    <name evidence="2" type="ORF">LCGC14_0446310</name>
</gene>
<sequence>MTDTEERCKHWLVRAHCTYCTPPDRSQVGHLGDSGHRRRGRRGQGRRFQKANLSGMWSKIGFLAARAFVWVDTRDEELAAECESEYRTVTGEETSVCVSPGKWGHSVAFGFHATDSELLLAGITEQITSSATRGVNSRVLSNAALGWALFDLGFRIGSHQDIGRIRENVPEHGREAFDKGVAIGEK</sequence>